<keyword evidence="13" id="KW-1185">Reference proteome</keyword>
<keyword evidence="5" id="KW-0479">Metal-binding</keyword>
<name>A0AAD8WJ39_LOLMU</name>
<dbReference type="AlphaFoldDB" id="A0AAD8WJ39"/>
<dbReference type="Pfam" id="PF00067">
    <property type="entry name" value="p450"/>
    <property type="match status" value="2"/>
</dbReference>
<evidence type="ECO:0000256" key="7">
    <source>
        <dbReference type="ARBA" id="ARBA00023002"/>
    </source>
</evidence>
<dbReference type="InterPro" id="IPR001128">
    <property type="entry name" value="Cyt_P450"/>
</dbReference>
<evidence type="ECO:0000256" key="2">
    <source>
        <dbReference type="ARBA" id="ARBA00010617"/>
    </source>
</evidence>
<evidence type="ECO:0000256" key="6">
    <source>
        <dbReference type="ARBA" id="ARBA00022989"/>
    </source>
</evidence>
<dbReference type="Proteomes" id="UP001231189">
    <property type="component" value="Unassembled WGS sequence"/>
</dbReference>
<keyword evidence="4" id="KW-0812">Transmembrane</keyword>
<evidence type="ECO:0000313" key="12">
    <source>
        <dbReference type="EMBL" id="KAK1663836.1"/>
    </source>
</evidence>
<evidence type="ECO:0000256" key="1">
    <source>
        <dbReference type="ARBA" id="ARBA00004370"/>
    </source>
</evidence>
<organism evidence="12 13">
    <name type="scientific">Lolium multiflorum</name>
    <name type="common">Italian ryegrass</name>
    <name type="synonym">Lolium perenne subsp. multiflorum</name>
    <dbReference type="NCBI Taxonomy" id="4521"/>
    <lineage>
        <taxon>Eukaryota</taxon>
        <taxon>Viridiplantae</taxon>
        <taxon>Streptophyta</taxon>
        <taxon>Embryophyta</taxon>
        <taxon>Tracheophyta</taxon>
        <taxon>Spermatophyta</taxon>
        <taxon>Magnoliopsida</taxon>
        <taxon>Liliopsida</taxon>
        <taxon>Poales</taxon>
        <taxon>Poaceae</taxon>
        <taxon>BOP clade</taxon>
        <taxon>Pooideae</taxon>
        <taxon>Poodae</taxon>
        <taxon>Poeae</taxon>
        <taxon>Poeae Chloroplast Group 2 (Poeae type)</taxon>
        <taxon>Loliodinae</taxon>
        <taxon>Loliinae</taxon>
        <taxon>Lolium</taxon>
    </lineage>
</organism>
<dbReference type="SUPFAM" id="SSF48264">
    <property type="entry name" value="Cytochrome P450"/>
    <property type="match status" value="1"/>
</dbReference>
<dbReference type="GO" id="GO:0005506">
    <property type="term" value="F:iron ion binding"/>
    <property type="evidence" value="ECO:0007669"/>
    <property type="project" value="InterPro"/>
</dbReference>
<evidence type="ECO:0000256" key="11">
    <source>
        <dbReference type="SAM" id="MobiDB-lite"/>
    </source>
</evidence>
<dbReference type="GO" id="GO:0006629">
    <property type="term" value="P:lipid metabolic process"/>
    <property type="evidence" value="ECO:0007669"/>
    <property type="project" value="UniProtKB-ARBA"/>
</dbReference>
<keyword evidence="8" id="KW-0408">Iron</keyword>
<evidence type="ECO:0000256" key="8">
    <source>
        <dbReference type="ARBA" id="ARBA00023004"/>
    </source>
</evidence>
<protein>
    <submittedName>
        <fullName evidence="12">Uncharacterized protein</fullName>
    </submittedName>
</protein>
<dbReference type="GO" id="GO:0020037">
    <property type="term" value="F:heme binding"/>
    <property type="evidence" value="ECO:0007669"/>
    <property type="project" value="InterPro"/>
</dbReference>
<dbReference type="GO" id="GO:0016020">
    <property type="term" value="C:membrane"/>
    <property type="evidence" value="ECO:0007669"/>
    <property type="project" value="UniProtKB-SubCell"/>
</dbReference>
<sequence length="248" mass="27702">MSMSSTARLRAWRDKLGWRPELSRCWGRPLRGAYHPSSPDARGGLSVDPSRRGGGHGAVVAGRLDSGMGMVDPAVAGSGPAGSGPQGHPIQWQLERGLEKNLFTWFGPTPRVMIPDPELVREILSNKFGHYGKQKSSRFGKLLANRLANHQGEKWAKHRRILNPAFHHEKIKSICTFLPANKEKAIKMVKPSTTSVLLTWILTLLSMHPERQENASDEVLRHFGRTTPDFEHLSRLKIVTMIGIEAWI</sequence>
<keyword evidence="9" id="KW-0503">Monooxygenase</keyword>
<evidence type="ECO:0000256" key="5">
    <source>
        <dbReference type="ARBA" id="ARBA00022723"/>
    </source>
</evidence>
<dbReference type="PANTHER" id="PTHR24282:SF255">
    <property type="entry name" value="CYTOCHROME P450 72A11-RELATED"/>
    <property type="match status" value="1"/>
</dbReference>
<keyword evidence="10" id="KW-0472">Membrane</keyword>
<evidence type="ECO:0000256" key="3">
    <source>
        <dbReference type="ARBA" id="ARBA00022617"/>
    </source>
</evidence>
<dbReference type="GO" id="GO:0004497">
    <property type="term" value="F:monooxygenase activity"/>
    <property type="evidence" value="ECO:0007669"/>
    <property type="project" value="UniProtKB-KW"/>
</dbReference>
<comment type="caution">
    <text evidence="12">The sequence shown here is derived from an EMBL/GenBank/DDBJ whole genome shotgun (WGS) entry which is preliminary data.</text>
</comment>
<dbReference type="PANTHER" id="PTHR24282">
    <property type="entry name" value="CYTOCHROME P450 FAMILY MEMBER"/>
    <property type="match status" value="1"/>
</dbReference>
<accession>A0AAD8WJ39</accession>
<evidence type="ECO:0000256" key="9">
    <source>
        <dbReference type="ARBA" id="ARBA00023033"/>
    </source>
</evidence>
<gene>
    <name evidence="12" type="ORF">QYE76_051995</name>
</gene>
<dbReference type="EMBL" id="JAUUTY010000003">
    <property type="protein sequence ID" value="KAK1663836.1"/>
    <property type="molecule type" value="Genomic_DNA"/>
</dbReference>
<evidence type="ECO:0000256" key="4">
    <source>
        <dbReference type="ARBA" id="ARBA00022692"/>
    </source>
</evidence>
<evidence type="ECO:0000256" key="10">
    <source>
        <dbReference type="ARBA" id="ARBA00023136"/>
    </source>
</evidence>
<dbReference type="InterPro" id="IPR050665">
    <property type="entry name" value="Cytochrome_P450_Monooxygen"/>
</dbReference>
<dbReference type="GO" id="GO:0016705">
    <property type="term" value="F:oxidoreductase activity, acting on paired donors, with incorporation or reduction of molecular oxygen"/>
    <property type="evidence" value="ECO:0007669"/>
    <property type="project" value="InterPro"/>
</dbReference>
<keyword evidence="7" id="KW-0560">Oxidoreductase</keyword>
<comment type="subcellular location">
    <subcellularLocation>
        <location evidence="1">Membrane</location>
    </subcellularLocation>
</comment>
<reference evidence="12" key="1">
    <citation type="submission" date="2023-07" db="EMBL/GenBank/DDBJ databases">
        <title>A chromosome-level genome assembly of Lolium multiflorum.</title>
        <authorList>
            <person name="Chen Y."/>
            <person name="Copetti D."/>
            <person name="Kolliker R."/>
            <person name="Studer B."/>
        </authorList>
    </citation>
    <scope>NUCLEOTIDE SEQUENCE</scope>
    <source>
        <strain evidence="12">02402/16</strain>
        <tissue evidence="12">Leaf</tissue>
    </source>
</reference>
<comment type="similarity">
    <text evidence="2">Belongs to the cytochrome P450 family.</text>
</comment>
<dbReference type="InterPro" id="IPR036396">
    <property type="entry name" value="Cyt_P450_sf"/>
</dbReference>
<feature type="region of interest" description="Disordered" evidence="11">
    <location>
        <begin position="36"/>
        <end position="90"/>
    </location>
</feature>
<keyword evidence="3" id="KW-0349">Heme</keyword>
<keyword evidence="6" id="KW-1133">Transmembrane helix</keyword>
<proteinExistence type="inferred from homology"/>
<evidence type="ECO:0000313" key="13">
    <source>
        <dbReference type="Proteomes" id="UP001231189"/>
    </source>
</evidence>
<dbReference type="Gene3D" id="1.10.630.10">
    <property type="entry name" value="Cytochrome P450"/>
    <property type="match status" value="2"/>
</dbReference>